<feature type="chain" id="PRO_5046296820" evidence="8">
    <location>
        <begin position="24"/>
        <end position="920"/>
    </location>
</feature>
<evidence type="ECO:0000313" key="10">
    <source>
        <dbReference type="EMBL" id="GAA4400946.1"/>
    </source>
</evidence>
<dbReference type="InterPro" id="IPR036942">
    <property type="entry name" value="Beta-barrel_TonB_sf"/>
</dbReference>
<dbReference type="InterPro" id="IPR037066">
    <property type="entry name" value="Plug_dom_sf"/>
</dbReference>
<evidence type="ECO:0000256" key="5">
    <source>
        <dbReference type="ARBA" id="ARBA00023136"/>
    </source>
</evidence>
<dbReference type="Pfam" id="PF13715">
    <property type="entry name" value="CarbopepD_reg_2"/>
    <property type="match status" value="1"/>
</dbReference>
<evidence type="ECO:0000259" key="9">
    <source>
        <dbReference type="Pfam" id="PF07715"/>
    </source>
</evidence>
<dbReference type="RefSeq" id="WP_345265471.1">
    <property type="nucleotide sequence ID" value="NZ_BAABHB010000002.1"/>
</dbReference>
<accession>A0ABP8K7F5</accession>
<dbReference type="Pfam" id="PF07715">
    <property type="entry name" value="Plug"/>
    <property type="match status" value="1"/>
</dbReference>
<protein>
    <submittedName>
        <fullName evidence="10">Carboxypeptidase-like regulatory domain-containing protein</fullName>
    </submittedName>
</protein>
<feature type="signal peptide" evidence="8">
    <location>
        <begin position="1"/>
        <end position="23"/>
    </location>
</feature>
<dbReference type="Gene3D" id="2.40.170.20">
    <property type="entry name" value="TonB-dependent receptor, beta-barrel domain"/>
    <property type="match status" value="1"/>
</dbReference>
<evidence type="ECO:0000256" key="1">
    <source>
        <dbReference type="ARBA" id="ARBA00004571"/>
    </source>
</evidence>
<dbReference type="Gene3D" id="2.170.130.10">
    <property type="entry name" value="TonB-dependent receptor, plug domain"/>
    <property type="match status" value="1"/>
</dbReference>
<proteinExistence type="inferred from homology"/>
<dbReference type="InterPro" id="IPR012910">
    <property type="entry name" value="Plug_dom"/>
</dbReference>
<keyword evidence="8" id="KW-0732">Signal</keyword>
<organism evidence="10 11">
    <name type="scientific">Nibrella viscosa</name>
    <dbReference type="NCBI Taxonomy" id="1084524"/>
    <lineage>
        <taxon>Bacteria</taxon>
        <taxon>Pseudomonadati</taxon>
        <taxon>Bacteroidota</taxon>
        <taxon>Cytophagia</taxon>
        <taxon>Cytophagales</taxon>
        <taxon>Spirosomataceae</taxon>
        <taxon>Nibrella</taxon>
    </lineage>
</organism>
<dbReference type="SUPFAM" id="SSF56935">
    <property type="entry name" value="Porins"/>
    <property type="match status" value="1"/>
</dbReference>
<dbReference type="Proteomes" id="UP001500936">
    <property type="component" value="Unassembled WGS sequence"/>
</dbReference>
<keyword evidence="5 7" id="KW-0472">Membrane</keyword>
<feature type="domain" description="TonB-dependent receptor plug" evidence="9">
    <location>
        <begin position="271"/>
        <end position="354"/>
    </location>
</feature>
<evidence type="ECO:0000256" key="8">
    <source>
        <dbReference type="SAM" id="SignalP"/>
    </source>
</evidence>
<name>A0ABP8K7F5_9BACT</name>
<evidence type="ECO:0000256" key="4">
    <source>
        <dbReference type="ARBA" id="ARBA00022692"/>
    </source>
</evidence>
<gene>
    <name evidence="10" type="ORF">GCM10023187_14630</name>
</gene>
<comment type="caution">
    <text evidence="10">The sequence shown here is derived from an EMBL/GenBank/DDBJ whole genome shotgun (WGS) entry which is preliminary data.</text>
</comment>
<dbReference type="PROSITE" id="PS52016">
    <property type="entry name" value="TONB_DEPENDENT_REC_3"/>
    <property type="match status" value="1"/>
</dbReference>
<comment type="similarity">
    <text evidence="7">Belongs to the TonB-dependent receptor family.</text>
</comment>
<dbReference type="InterPro" id="IPR039426">
    <property type="entry name" value="TonB-dep_rcpt-like"/>
</dbReference>
<evidence type="ECO:0000313" key="11">
    <source>
        <dbReference type="Proteomes" id="UP001500936"/>
    </source>
</evidence>
<keyword evidence="3 7" id="KW-1134">Transmembrane beta strand</keyword>
<dbReference type="InterPro" id="IPR008969">
    <property type="entry name" value="CarboxyPept-like_regulatory"/>
</dbReference>
<keyword evidence="4 7" id="KW-0812">Transmembrane</keyword>
<evidence type="ECO:0000256" key="3">
    <source>
        <dbReference type="ARBA" id="ARBA00022452"/>
    </source>
</evidence>
<dbReference type="Gene3D" id="2.60.40.1120">
    <property type="entry name" value="Carboxypeptidase-like, regulatory domain"/>
    <property type="match status" value="1"/>
</dbReference>
<evidence type="ECO:0000256" key="7">
    <source>
        <dbReference type="PROSITE-ProRule" id="PRU01360"/>
    </source>
</evidence>
<evidence type="ECO:0000256" key="6">
    <source>
        <dbReference type="ARBA" id="ARBA00023237"/>
    </source>
</evidence>
<dbReference type="SUPFAM" id="SSF49464">
    <property type="entry name" value="Carboxypeptidase regulatory domain-like"/>
    <property type="match status" value="1"/>
</dbReference>
<dbReference type="EMBL" id="BAABHB010000002">
    <property type="protein sequence ID" value="GAA4400946.1"/>
    <property type="molecule type" value="Genomic_DNA"/>
</dbReference>
<sequence>MPLLYRISALLLLVSGLANPTAAQDKTEPLLNGEFTNERFSSFVRTVEANTPYRFFFNPGEVDSLRVTLRADRQTVPAMLRQIFANTSFAYAIDSRRRVYVTLDAPIRTELPIGFFQRGVDAGTDSLLALTGNRRKQVEPEDKLYDIGRPTSPIRPGRATIAGHVRNVASGEPIIGAAVYIDNPRIGTTTDQFGYYSMTLPRGRHDLKIRSIGLKDTRRRIVLYNDGKLDLELEDDVIPLKEVVISAEKDVNVAGLQMGQQRVDIRTIRQIPSAMGEADLLRVVMTLPGVKTVGESATGLNVRGGATDQNLILYNDAIIYNPSHLFGFFSAFNPDMIKSVELYKSGIPARYGGRLSSVLEVLTRDGNKKKFAGSGGIGLLTGRLTLEGPIIKDKTSFIIGGRSTYSNWLLKQLRNPTFRNSRASFYDLNLHVTHDINESNTLYLTGYLSQDRFRLGSDTTFNYQNRNATLKWKHIFNNKLYSVFTGGYSGYQYTVSSEANPVNAYQLNFAIHQSSLKADFSYFPTSQHTVDFGISTTHYRLLPGNFQPLGTKSLILSDVVPAEQGLESAVYIGDKFDISPRLAINVGLRYSLYNHLGPKAVYTYAPGLPIRVANITDTLTYGRNQNISTYHGPEYRFSARYALSSETSVKVSFNRMRQYIQMLSNTTAISPTDIWKLSDSHLKPQVGDQFSVGVYRNFKNNTIETSVEGYYKTLQNQLDFRSGANLILNHHIETDVVQAEGVAYGVELLVKKLTGKLNGWVSYTYARTLLRVQNPIASESINQGQFYPSNFDKPHDFTLISNYKLSRRFSLSFNFTYSTGRPITLPLAKYTLGNAQRLVYSERNQYRIPDYYRADFAMNIEGNHKIRKLAHSSWTLAVYNLTGRRNAYSVYFKSENGVIRGYQLSIFGQPIPSVTYNFKF</sequence>
<keyword evidence="11" id="KW-1185">Reference proteome</keyword>
<keyword evidence="6 7" id="KW-0998">Cell outer membrane</keyword>
<reference evidence="11" key="1">
    <citation type="journal article" date="2019" name="Int. J. Syst. Evol. Microbiol.">
        <title>The Global Catalogue of Microorganisms (GCM) 10K type strain sequencing project: providing services to taxonomists for standard genome sequencing and annotation.</title>
        <authorList>
            <consortium name="The Broad Institute Genomics Platform"/>
            <consortium name="The Broad Institute Genome Sequencing Center for Infectious Disease"/>
            <person name="Wu L."/>
            <person name="Ma J."/>
        </authorList>
    </citation>
    <scope>NUCLEOTIDE SEQUENCE [LARGE SCALE GENOMIC DNA]</scope>
    <source>
        <strain evidence="11">JCM 17925</strain>
    </source>
</reference>
<comment type="subcellular location">
    <subcellularLocation>
        <location evidence="1 7">Cell outer membrane</location>
        <topology evidence="1 7">Multi-pass membrane protein</topology>
    </subcellularLocation>
</comment>
<evidence type="ECO:0000256" key="2">
    <source>
        <dbReference type="ARBA" id="ARBA00022448"/>
    </source>
</evidence>
<keyword evidence="2 7" id="KW-0813">Transport</keyword>